<comment type="caution">
    <text evidence="2">The sequence shown here is derived from an EMBL/GenBank/DDBJ whole genome shotgun (WGS) entry which is preliminary data.</text>
</comment>
<keyword evidence="3" id="KW-1185">Reference proteome</keyword>
<feature type="transmembrane region" description="Helical" evidence="1">
    <location>
        <begin position="37"/>
        <end position="59"/>
    </location>
</feature>
<reference evidence="2 3" key="1">
    <citation type="submission" date="2023-07" db="EMBL/GenBank/DDBJ databases">
        <title>Genomic Encyclopedia of Type Strains, Phase IV (KMG-IV): sequencing the most valuable type-strain genomes for metagenomic binning, comparative biology and taxonomic classification.</title>
        <authorList>
            <person name="Goeker M."/>
        </authorList>
    </citation>
    <scope>NUCLEOTIDE SEQUENCE [LARGE SCALE GENOMIC DNA]</scope>
    <source>
        <strain evidence="2 3">DSM 20694</strain>
    </source>
</reference>
<organism evidence="2 3">
    <name type="scientific">Eubacterium multiforme</name>
    <dbReference type="NCBI Taxonomy" id="83339"/>
    <lineage>
        <taxon>Bacteria</taxon>
        <taxon>Bacillati</taxon>
        <taxon>Bacillota</taxon>
        <taxon>Clostridia</taxon>
        <taxon>Eubacteriales</taxon>
        <taxon>Eubacteriaceae</taxon>
        <taxon>Eubacterium</taxon>
    </lineage>
</organism>
<accession>A0ABT9URU7</accession>
<evidence type="ECO:0000313" key="3">
    <source>
        <dbReference type="Proteomes" id="UP001228504"/>
    </source>
</evidence>
<dbReference type="RefSeq" id="WP_307482853.1">
    <property type="nucleotide sequence ID" value="NZ_JAUSUF010000001.1"/>
</dbReference>
<evidence type="ECO:0000256" key="1">
    <source>
        <dbReference type="SAM" id="Phobius"/>
    </source>
</evidence>
<keyword evidence="1" id="KW-0812">Transmembrane</keyword>
<dbReference type="Proteomes" id="UP001228504">
    <property type="component" value="Unassembled WGS sequence"/>
</dbReference>
<keyword evidence="1" id="KW-1133">Transmembrane helix</keyword>
<protein>
    <submittedName>
        <fullName evidence="2">Uncharacterized protein</fullName>
    </submittedName>
</protein>
<proteinExistence type="predicted"/>
<feature type="transmembrane region" description="Helical" evidence="1">
    <location>
        <begin position="9"/>
        <end position="31"/>
    </location>
</feature>
<evidence type="ECO:0000313" key="2">
    <source>
        <dbReference type="EMBL" id="MDQ0148604.1"/>
    </source>
</evidence>
<keyword evidence="1" id="KW-0472">Membrane</keyword>
<sequence length="261" mass="30944">MNNKHKRETIFIGIGLIALSLFLHYVHFLIFKDLHHTLIFLFADIAFIPMEVFFTAFVIEKLLEDREKSHKMEKLNMIKGVFFSEFGTDLLEEFSKGDRDIENITKVAIVNKEWGKDDFKELERVIDEHKFSVDISKIDLDKVINILESKKDMIISFIGNPILLEHEVFSDLLISLFHLLEEFDDRYYNIICECCDEKAHIEKDINDSYEQLGKIWGRYMRHLKTEYPQLFIKAMLHNPFDKRDIKDKLETCGLRCISEKN</sequence>
<gene>
    <name evidence="2" type="ORF">J2S18_000521</name>
</gene>
<dbReference type="EMBL" id="JAUSUF010000001">
    <property type="protein sequence ID" value="MDQ0148604.1"/>
    <property type="molecule type" value="Genomic_DNA"/>
</dbReference>
<name>A0ABT9URU7_9FIRM</name>